<proteinExistence type="predicted"/>
<feature type="domain" description="PCNA-associated factor histone-like" evidence="2">
    <location>
        <begin position="1"/>
        <end position="75"/>
    </location>
</feature>
<feature type="compositionally biased region" description="Basic and acidic residues" evidence="1">
    <location>
        <begin position="1"/>
        <end position="10"/>
    </location>
</feature>
<name>A0ABR1B9W4_POLSC</name>
<evidence type="ECO:0000313" key="3">
    <source>
        <dbReference type="EMBL" id="KAK6637139.1"/>
    </source>
</evidence>
<gene>
    <name evidence="3" type="ORF">RUM44_007553</name>
</gene>
<keyword evidence="4" id="KW-1185">Reference proteome</keyword>
<accession>A0ABR1B9W4</accession>
<feature type="compositionally biased region" description="Low complexity" evidence="1">
    <location>
        <begin position="63"/>
        <end position="85"/>
    </location>
</feature>
<evidence type="ECO:0000256" key="1">
    <source>
        <dbReference type="SAM" id="MobiDB-lite"/>
    </source>
</evidence>
<comment type="caution">
    <text evidence="3">The sequence shown here is derived from an EMBL/GenBank/DDBJ whole genome shotgun (WGS) entry which is preliminary data.</text>
</comment>
<reference evidence="3 4" key="1">
    <citation type="submission" date="2023-09" db="EMBL/GenBank/DDBJ databases">
        <title>Genomes of two closely related lineages of the louse Polyplax serrata with different host specificities.</title>
        <authorList>
            <person name="Martinu J."/>
            <person name="Tarabai H."/>
            <person name="Stefka J."/>
            <person name="Hypsa V."/>
        </authorList>
    </citation>
    <scope>NUCLEOTIDE SEQUENCE [LARGE SCALE GENOMIC DNA]</scope>
    <source>
        <strain evidence="3">98ZLc_SE</strain>
    </source>
</reference>
<feature type="region of interest" description="Disordered" evidence="1">
    <location>
        <begin position="1"/>
        <end position="42"/>
    </location>
</feature>
<organism evidence="3 4">
    <name type="scientific">Polyplax serrata</name>
    <name type="common">Common mouse louse</name>
    <dbReference type="NCBI Taxonomy" id="468196"/>
    <lineage>
        <taxon>Eukaryota</taxon>
        <taxon>Metazoa</taxon>
        <taxon>Ecdysozoa</taxon>
        <taxon>Arthropoda</taxon>
        <taxon>Hexapoda</taxon>
        <taxon>Insecta</taxon>
        <taxon>Pterygota</taxon>
        <taxon>Neoptera</taxon>
        <taxon>Paraneoptera</taxon>
        <taxon>Psocodea</taxon>
        <taxon>Troctomorpha</taxon>
        <taxon>Phthiraptera</taxon>
        <taxon>Anoplura</taxon>
        <taxon>Polyplacidae</taxon>
        <taxon>Polyplax</taxon>
    </lineage>
</organism>
<evidence type="ECO:0000259" key="2">
    <source>
        <dbReference type="Pfam" id="PF15715"/>
    </source>
</evidence>
<protein>
    <recommendedName>
        <fullName evidence="2">PCNA-associated factor histone-like domain-containing protein</fullName>
    </recommendedName>
</protein>
<dbReference type="Pfam" id="PF15715">
    <property type="entry name" value="PAF"/>
    <property type="match status" value="1"/>
</dbReference>
<dbReference type="InterPro" id="IPR031444">
    <property type="entry name" value="PCNA-AF_dom"/>
</dbReference>
<feature type="region of interest" description="Disordered" evidence="1">
    <location>
        <begin position="58"/>
        <end position="85"/>
    </location>
</feature>
<evidence type="ECO:0000313" key="4">
    <source>
        <dbReference type="Proteomes" id="UP001359485"/>
    </source>
</evidence>
<dbReference type="Proteomes" id="UP001359485">
    <property type="component" value="Unassembled WGS sequence"/>
</dbReference>
<sequence length="85" mass="9131">MVKTRSDLKGVRVSFKAPRKMPVTSNNSPAGRSSKKYKGANSYCPREVPAWQKEITNFFSPKGSGENTSSGSSNNTVASSSCKTP</sequence>
<dbReference type="EMBL" id="JAWJWF010000002">
    <property type="protein sequence ID" value="KAK6637139.1"/>
    <property type="molecule type" value="Genomic_DNA"/>
</dbReference>